<comment type="similarity">
    <text evidence="2 9">Belongs to the NAPRTase family.</text>
</comment>
<dbReference type="Pfam" id="PF17767">
    <property type="entry name" value="NAPRTase_N"/>
    <property type="match status" value="1"/>
</dbReference>
<comment type="PTM">
    <text evidence="9">Transiently phosphorylated on a His residue during the reaction cycle. Phosphorylation strongly increases the affinity for substrates and increases the rate of nicotinate D-ribonucleotide production. Dephosphorylation regenerates the low-affinity form of the enzyme, leading to product release.</text>
</comment>
<evidence type="ECO:0000256" key="8">
    <source>
        <dbReference type="ARBA" id="ARBA00048668"/>
    </source>
</evidence>
<dbReference type="Gene3D" id="3.20.140.10">
    <property type="entry name" value="nicotinate phosphoribosyltransferase"/>
    <property type="match status" value="1"/>
</dbReference>
<evidence type="ECO:0000256" key="4">
    <source>
        <dbReference type="ARBA" id="ARBA00022553"/>
    </source>
</evidence>
<dbReference type="CDD" id="cd01570">
    <property type="entry name" value="NAPRTase_A"/>
    <property type="match status" value="1"/>
</dbReference>
<dbReference type="InterPro" id="IPR013785">
    <property type="entry name" value="Aldolase_TIM"/>
</dbReference>
<dbReference type="GO" id="GO:0016757">
    <property type="term" value="F:glycosyltransferase activity"/>
    <property type="evidence" value="ECO:0007669"/>
    <property type="project" value="UniProtKB-KW"/>
</dbReference>
<proteinExistence type="inferred from homology"/>
<dbReference type="SUPFAM" id="SSF51690">
    <property type="entry name" value="Nicotinate/Quinolinate PRTase C-terminal domain-like"/>
    <property type="match status" value="1"/>
</dbReference>
<organism evidence="13 14">
    <name type="scientific">Photobacterium atrarenae</name>
    <dbReference type="NCBI Taxonomy" id="865757"/>
    <lineage>
        <taxon>Bacteria</taxon>
        <taxon>Pseudomonadati</taxon>
        <taxon>Pseudomonadota</taxon>
        <taxon>Gammaproteobacteria</taxon>
        <taxon>Vibrionales</taxon>
        <taxon>Vibrionaceae</taxon>
        <taxon>Photobacterium</taxon>
    </lineage>
</organism>
<dbReference type="EMBL" id="CP101509">
    <property type="protein sequence ID" value="UTV30804.1"/>
    <property type="molecule type" value="Genomic_DNA"/>
</dbReference>
<feature type="domain" description="Nicotinate phosphoribosyltransferase C-terminal" evidence="12">
    <location>
        <begin position="377"/>
        <end position="437"/>
    </location>
</feature>
<evidence type="ECO:0000259" key="11">
    <source>
        <dbReference type="Pfam" id="PF17767"/>
    </source>
</evidence>
<dbReference type="NCBIfam" id="NF006696">
    <property type="entry name" value="PRK09243.1-3"/>
    <property type="match status" value="1"/>
</dbReference>
<dbReference type="EC" id="6.3.4.21" evidence="3 9"/>
<protein>
    <recommendedName>
        <fullName evidence="3 9">Nicotinate phosphoribosyltransferase</fullName>
        <ecNumber evidence="3 9">6.3.4.21</ecNumber>
    </recommendedName>
</protein>
<dbReference type="SUPFAM" id="SSF54675">
    <property type="entry name" value="Nicotinate/Quinolinate PRTase N-terminal domain-like"/>
    <property type="match status" value="1"/>
</dbReference>
<evidence type="ECO:0000256" key="5">
    <source>
        <dbReference type="ARBA" id="ARBA00022598"/>
    </source>
</evidence>
<keyword evidence="14" id="KW-1185">Reference proteome</keyword>
<dbReference type="InterPro" id="IPR041525">
    <property type="entry name" value="N/Namide_PRibTrfase"/>
</dbReference>
<dbReference type="InterPro" id="IPR036068">
    <property type="entry name" value="Nicotinate_pribotase-like_C"/>
</dbReference>
<dbReference type="InterPro" id="IPR006405">
    <property type="entry name" value="Nic_PRibTrfase_pncB"/>
</dbReference>
<dbReference type="Pfam" id="PF17956">
    <property type="entry name" value="NAPRTase_C"/>
    <property type="match status" value="1"/>
</dbReference>
<comment type="catalytic activity">
    <reaction evidence="8 9">
        <text>5-phospho-alpha-D-ribose 1-diphosphate + nicotinate + ATP + H2O = nicotinate beta-D-ribonucleotide + ADP + phosphate + diphosphate</text>
        <dbReference type="Rhea" id="RHEA:36163"/>
        <dbReference type="ChEBI" id="CHEBI:15377"/>
        <dbReference type="ChEBI" id="CHEBI:30616"/>
        <dbReference type="ChEBI" id="CHEBI:32544"/>
        <dbReference type="ChEBI" id="CHEBI:33019"/>
        <dbReference type="ChEBI" id="CHEBI:43474"/>
        <dbReference type="ChEBI" id="CHEBI:57502"/>
        <dbReference type="ChEBI" id="CHEBI:58017"/>
        <dbReference type="ChEBI" id="CHEBI:456216"/>
        <dbReference type="EC" id="6.3.4.21"/>
    </reaction>
</comment>
<dbReference type="PANTHER" id="PTHR11098:SF1">
    <property type="entry name" value="NICOTINATE PHOSPHORIBOSYLTRANSFERASE"/>
    <property type="match status" value="1"/>
</dbReference>
<evidence type="ECO:0000256" key="1">
    <source>
        <dbReference type="ARBA" id="ARBA00004952"/>
    </source>
</evidence>
<evidence type="ECO:0000313" key="13">
    <source>
        <dbReference type="EMBL" id="UTV30804.1"/>
    </source>
</evidence>
<dbReference type="Gene3D" id="3.20.20.70">
    <property type="entry name" value="Aldolase class I"/>
    <property type="match status" value="1"/>
</dbReference>
<dbReference type="PIRSF" id="PIRSF000484">
    <property type="entry name" value="NAPRT"/>
    <property type="match status" value="1"/>
</dbReference>
<name>A0ABY5GQ69_9GAMM</name>
<keyword evidence="5 9" id="KW-0436">Ligase</keyword>
<keyword evidence="13" id="KW-0328">Glycosyltransferase</keyword>
<keyword evidence="6 9" id="KW-0662">Pyridine nucleotide biosynthesis</keyword>
<dbReference type="InterPro" id="IPR041619">
    <property type="entry name" value="NAPRTase_C"/>
</dbReference>
<dbReference type="InterPro" id="IPR040727">
    <property type="entry name" value="NAPRTase_N"/>
</dbReference>
<evidence type="ECO:0000259" key="12">
    <source>
        <dbReference type="Pfam" id="PF17956"/>
    </source>
</evidence>
<evidence type="ECO:0000256" key="9">
    <source>
        <dbReference type="RuleBase" id="RU365100"/>
    </source>
</evidence>
<gene>
    <name evidence="13" type="ORF">NNL38_19800</name>
</gene>
<evidence type="ECO:0000256" key="6">
    <source>
        <dbReference type="ARBA" id="ARBA00022642"/>
    </source>
</evidence>
<keyword evidence="7 9" id="KW-0808">Transferase</keyword>
<evidence type="ECO:0000256" key="7">
    <source>
        <dbReference type="ARBA" id="ARBA00022679"/>
    </source>
</evidence>
<dbReference type="NCBIfam" id="TIGR01513">
    <property type="entry name" value="NAPRTase_put"/>
    <property type="match status" value="1"/>
</dbReference>
<evidence type="ECO:0000256" key="3">
    <source>
        <dbReference type="ARBA" id="ARBA00013236"/>
    </source>
</evidence>
<feature type="domain" description="Nicotinate/nicotinamide phosphoribosyltransferase" evidence="10">
    <location>
        <begin position="152"/>
        <end position="332"/>
    </location>
</feature>
<dbReference type="PANTHER" id="PTHR11098">
    <property type="entry name" value="NICOTINATE PHOSPHORIBOSYLTRANSFERASE"/>
    <property type="match status" value="1"/>
</dbReference>
<dbReference type="InterPro" id="IPR007229">
    <property type="entry name" value="Nic_PRibTrfase-Fam"/>
</dbReference>
<accession>A0ABY5GQ69</accession>
<reference evidence="13" key="1">
    <citation type="submission" date="2022-07" db="EMBL/GenBank/DDBJ databases">
        <title>Genome sequencing of Photobacterium atrarenae GJH2-4.</title>
        <authorList>
            <person name="Park S.-J."/>
        </authorList>
    </citation>
    <scope>NUCLEOTIDE SEQUENCE</scope>
    <source>
        <strain evidence="13">GJH2-4</strain>
    </source>
</reference>
<dbReference type="Pfam" id="PF04095">
    <property type="entry name" value="NAPRTase"/>
    <property type="match status" value="1"/>
</dbReference>
<evidence type="ECO:0000313" key="14">
    <source>
        <dbReference type="Proteomes" id="UP001057998"/>
    </source>
</evidence>
<dbReference type="RefSeq" id="WP_255392172.1">
    <property type="nucleotide sequence ID" value="NZ_CP101509.1"/>
</dbReference>
<comment type="pathway">
    <text evidence="1 9">Cofactor biosynthesis; NAD(+) biosynthesis; nicotinate D-ribonucleotide from nicotinate: step 1/1.</text>
</comment>
<feature type="domain" description="Nicotinate phosphoribosyltransferase N-terminal" evidence="11">
    <location>
        <begin position="9"/>
        <end position="130"/>
    </location>
</feature>
<dbReference type="NCBIfam" id="NF009131">
    <property type="entry name" value="PRK12484.1"/>
    <property type="match status" value="1"/>
</dbReference>
<comment type="function">
    <text evidence="9">Catalyzes the first step in the biosynthesis of NAD from nicotinic acid, the ATP-dependent synthesis of beta-nicotinate D-ribonucleotide from nicotinate and 5-phospho-D-ribose 1-phosphate.</text>
</comment>
<evidence type="ECO:0000259" key="10">
    <source>
        <dbReference type="Pfam" id="PF04095"/>
    </source>
</evidence>
<evidence type="ECO:0000256" key="2">
    <source>
        <dbReference type="ARBA" id="ARBA00010897"/>
    </source>
</evidence>
<dbReference type="GO" id="GO:0004516">
    <property type="term" value="F:nicotinate phosphoribosyltransferase activity"/>
    <property type="evidence" value="ECO:0007669"/>
    <property type="project" value="UniProtKB-EC"/>
</dbReference>
<keyword evidence="4" id="KW-0597">Phosphoprotein</keyword>
<sequence length="447" mass="49691">MTAYESPQLTDLYQLTMVQSYLDHSMEDKAVFEFFVRKLPPQRNFLVAAGLEQLLDFLTHAHFSDDELEYLASSGYFQRNLIDYLSKFQFTGQVDAMPEGTLFFANEPVVRITASLPEALLIETRLINLLQFPILVATKAARCRLAAADKRLIDFGLRRAHGAEAGVLAARASYLAGFDGTSNVLAGQQYGIPVYGTMAHAYIQAHDSEAQAFQNFAVSQPNNLVLLIDTYDCSRGAERVIELAKQLKAKNQAIKAVRIDSGDLGHEAARVRTQLDRSGHPEIGIFASSSVDEYLIEQLKQQEAPIDGYGIGTNLTTSEDAPFLNCAYKLQEYAGIARRKRSQGKATWPGSKQVYRHLRSNGQLDYDQLCLATETPEQGQPLLQPVIRNGKRLGAPEPLDLLRQRVKQQLSMLTPALTNLSKAASFALKISPSLQQLTHQTDQRFHG</sequence>
<dbReference type="Proteomes" id="UP001057998">
    <property type="component" value="Chromosome 2"/>
</dbReference>